<dbReference type="OrthoDB" id="9810140at2"/>
<dbReference type="Proteomes" id="UP000237749">
    <property type="component" value="Unassembled WGS sequence"/>
</dbReference>
<organism evidence="6 7">
    <name type="scientific">Lacrimispora xylanisolvens</name>
    <dbReference type="NCBI Taxonomy" id="384636"/>
    <lineage>
        <taxon>Bacteria</taxon>
        <taxon>Bacillati</taxon>
        <taxon>Bacillota</taxon>
        <taxon>Clostridia</taxon>
        <taxon>Lachnospirales</taxon>
        <taxon>Lachnospiraceae</taxon>
        <taxon>Lacrimispora</taxon>
    </lineage>
</organism>
<reference evidence="6 7" key="1">
    <citation type="submission" date="2018-02" db="EMBL/GenBank/DDBJ databases">
        <title>Genomic Encyclopedia of Archaeal and Bacterial Type Strains, Phase II (KMG-II): from individual species to whole genera.</title>
        <authorList>
            <person name="Goeker M."/>
        </authorList>
    </citation>
    <scope>NUCLEOTIDE SEQUENCE [LARGE SCALE GENOMIC DNA]</scope>
    <source>
        <strain evidence="6 7">DSM 3808</strain>
    </source>
</reference>
<dbReference type="PROSITE" id="PS50937">
    <property type="entry name" value="HTH_MERR_2"/>
    <property type="match status" value="1"/>
</dbReference>
<dbReference type="SMART" id="SM00422">
    <property type="entry name" value="HTH_MERR"/>
    <property type="match status" value="1"/>
</dbReference>
<keyword evidence="1" id="KW-0678">Repressor</keyword>
<sequence>MTNLYTIGEVSRFLKISTKALRNYDDMGLLKPCYISPETKYRYYSYEQFFIIDVVRYLNKILGIPLENVKKMLEENKEPDHLLTQLKCHKQQLESRIASLDSSIQLTEHLIEKIEDQKKYPGKIGIYEKYQMSRNLYYHKLDSSIYDIDKYVTRNGADEDLPETNTMCLLFSRSDLQAGETLKVRGFGVLSDKKLPGMELKTIREGRYITRSFLYSEENTSTAFHELAEYAQVKGIVLDETAYLISPMVKFPACSKYEYLMELQIMIHL</sequence>
<keyword evidence="3 6" id="KW-0238">DNA-binding</keyword>
<dbReference type="AlphaFoldDB" id="A0A2S6HP93"/>
<dbReference type="Pfam" id="PF13411">
    <property type="entry name" value="MerR_1"/>
    <property type="match status" value="1"/>
</dbReference>
<dbReference type="EMBL" id="PTJA01000010">
    <property type="protein sequence ID" value="PPK79353.1"/>
    <property type="molecule type" value="Genomic_DNA"/>
</dbReference>
<dbReference type="CDD" id="cd01107">
    <property type="entry name" value="HTH_BmrR"/>
    <property type="match status" value="1"/>
</dbReference>
<evidence type="ECO:0000256" key="2">
    <source>
        <dbReference type="ARBA" id="ARBA00023015"/>
    </source>
</evidence>
<dbReference type="InterPro" id="IPR009061">
    <property type="entry name" value="DNA-bd_dom_put_sf"/>
</dbReference>
<evidence type="ECO:0000256" key="4">
    <source>
        <dbReference type="ARBA" id="ARBA00023163"/>
    </source>
</evidence>
<keyword evidence="7" id="KW-1185">Reference proteome</keyword>
<accession>A0A2S6HP93</accession>
<dbReference type="InterPro" id="IPR000551">
    <property type="entry name" value="MerR-type_HTH_dom"/>
</dbReference>
<evidence type="ECO:0000259" key="5">
    <source>
        <dbReference type="PROSITE" id="PS50937"/>
    </source>
</evidence>
<dbReference type="Gene3D" id="3.20.80.10">
    <property type="entry name" value="Regulatory factor, effector binding domain"/>
    <property type="match status" value="1"/>
</dbReference>
<protein>
    <submittedName>
        <fullName evidence="6">DNA-binding transcriptional MerR regulator</fullName>
    </submittedName>
</protein>
<dbReference type="GO" id="GO:0003677">
    <property type="term" value="F:DNA binding"/>
    <property type="evidence" value="ECO:0007669"/>
    <property type="project" value="UniProtKB-KW"/>
</dbReference>
<dbReference type="SUPFAM" id="SSF55136">
    <property type="entry name" value="Probable bacterial effector-binding domain"/>
    <property type="match status" value="1"/>
</dbReference>
<dbReference type="GO" id="GO:0003700">
    <property type="term" value="F:DNA-binding transcription factor activity"/>
    <property type="evidence" value="ECO:0007669"/>
    <property type="project" value="InterPro"/>
</dbReference>
<comment type="caution">
    <text evidence="6">The sequence shown here is derived from an EMBL/GenBank/DDBJ whole genome shotgun (WGS) entry which is preliminary data.</text>
</comment>
<evidence type="ECO:0000313" key="7">
    <source>
        <dbReference type="Proteomes" id="UP000237749"/>
    </source>
</evidence>
<dbReference type="SUPFAM" id="SSF46955">
    <property type="entry name" value="Putative DNA-binding domain"/>
    <property type="match status" value="1"/>
</dbReference>
<dbReference type="InterPro" id="IPR047057">
    <property type="entry name" value="MerR_fam"/>
</dbReference>
<keyword evidence="2" id="KW-0805">Transcription regulation</keyword>
<proteinExistence type="predicted"/>
<dbReference type="InterPro" id="IPR011256">
    <property type="entry name" value="Reg_factor_effector_dom_sf"/>
</dbReference>
<evidence type="ECO:0000256" key="3">
    <source>
        <dbReference type="ARBA" id="ARBA00023125"/>
    </source>
</evidence>
<evidence type="ECO:0000256" key="1">
    <source>
        <dbReference type="ARBA" id="ARBA00022491"/>
    </source>
</evidence>
<keyword evidence="4" id="KW-0804">Transcription</keyword>
<dbReference type="RefSeq" id="WP_104438228.1">
    <property type="nucleotide sequence ID" value="NZ_PTJA01000010.1"/>
</dbReference>
<gene>
    <name evidence="6" type="ORF">BXY41_11072</name>
</gene>
<dbReference type="PANTHER" id="PTHR30204">
    <property type="entry name" value="REDOX-CYCLING DRUG-SENSING TRANSCRIPTIONAL ACTIVATOR SOXR"/>
    <property type="match status" value="1"/>
</dbReference>
<dbReference type="Gene3D" id="1.10.1660.10">
    <property type="match status" value="1"/>
</dbReference>
<evidence type="ECO:0000313" key="6">
    <source>
        <dbReference type="EMBL" id="PPK79353.1"/>
    </source>
</evidence>
<name>A0A2S6HP93_9FIRM</name>
<dbReference type="PANTHER" id="PTHR30204:SF69">
    <property type="entry name" value="MERR-FAMILY TRANSCRIPTIONAL REGULATOR"/>
    <property type="match status" value="1"/>
</dbReference>
<feature type="domain" description="HTH merR-type" evidence="5">
    <location>
        <begin position="4"/>
        <end position="75"/>
    </location>
</feature>